<name>A0ACB5TTW9_CANBO</name>
<comment type="caution">
    <text evidence="1">The sequence shown here is derived from an EMBL/GenBank/DDBJ whole genome shotgun (WGS) entry which is preliminary data.</text>
</comment>
<organism evidence="1 2">
    <name type="scientific">Candida boidinii</name>
    <name type="common">Yeast</name>
    <dbReference type="NCBI Taxonomy" id="5477"/>
    <lineage>
        <taxon>Eukaryota</taxon>
        <taxon>Fungi</taxon>
        <taxon>Dikarya</taxon>
        <taxon>Ascomycota</taxon>
        <taxon>Saccharomycotina</taxon>
        <taxon>Pichiomycetes</taxon>
        <taxon>Pichiales</taxon>
        <taxon>Pichiaceae</taxon>
        <taxon>Ogataea</taxon>
        <taxon>Ogataea/Candida clade</taxon>
    </lineage>
</organism>
<protein>
    <submittedName>
        <fullName evidence="1">Unnamed protein product</fullName>
    </submittedName>
</protein>
<gene>
    <name evidence="1" type="ORF">Cboi01_000361100</name>
</gene>
<evidence type="ECO:0000313" key="2">
    <source>
        <dbReference type="Proteomes" id="UP001165101"/>
    </source>
</evidence>
<dbReference type="EMBL" id="BSXV01002036">
    <property type="protein sequence ID" value="GME94681.1"/>
    <property type="molecule type" value="Genomic_DNA"/>
</dbReference>
<dbReference type="Proteomes" id="UP001165101">
    <property type="component" value="Unassembled WGS sequence"/>
</dbReference>
<keyword evidence="2" id="KW-1185">Reference proteome</keyword>
<reference evidence="1" key="1">
    <citation type="submission" date="2023-04" db="EMBL/GenBank/DDBJ databases">
        <title>Candida boidinii NBRC 1967.</title>
        <authorList>
            <person name="Ichikawa N."/>
            <person name="Sato H."/>
            <person name="Tonouchi N."/>
        </authorList>
    </citation>
    <scope>NUCLEOTIDE SEQUENCE</scope>
    <source>
        <strain evidence="1">NBRC 1967</strain>
    </source>
</reference>
<evidence type="ECO:0000313" key="1">
    <source>
        <dbReference type="EMBL" id="GME94681.1"/>
    </source>
</evidence>
<sequence length="177" mass="20568">MLEKPFKELQAKQEAENKLNAKTEEDNEEKSQSAEAENKESEEPKNNTKRATYGVNLVKRNFHSLERDEVNEIIQNYAKEFNLLPVWRNPQILVNVFGYKNFMGVSYVDGEKFDSLSKFNIQQIYEKLDELKKVNVENSRVAASGIKNNLNKEESSDNKESEEPKEESKEETQEEAK</sequence>
<proteinExistence type="predicted"/>
<accession>A0ACB5TTW9</accession>